<dbReference type="AlphaFoldDB" id="A0AAQ3TY84"/>
<evidence type="ECO:0000313" key="3">
    <source>
        <dbReference type="Proteomes" id="UP001341281"/>
    </source>
</evidence>
<proteinExistence type="predicted"/>
<reference evidence="2 3" key="1">
    <citation type="submission" date="2024-02" db="EMBL/GenBank/DDBJ databases">
        <title>High-quality chromosome-scale genome assembly of Pensacola bahiagrass (Paspalum notatum Flugge var. saurae).</title>
        <authorList>
            <person name="Vega J.M."/>
            <person name="Podio M."/>
            <person name="Orjuela J."/>
            <person name="Siena L.A."/>
            <person name="Pessino S.C."/>
            <person name="Combes M.C."/>
            <person name="Mariac C."/>
            <person name="Albertini E."/>
            <person name="Pupilli F."/>
            <person name="Ortiz J.P.A."/>
            <person name="Leblanc O."/>
        </authorList>
    </citation>
    <scope>NUCLEOTIDE SEQUENCE [LARGE SCALE GENOMIC DNA]</scope>
    <source>
        <strain evidence="2">R1</strain>
        <tissue evidence="2">Leaf</tissue>
    </source>
</reference>
<organism evidence="2 3">
    <name type="scientific">Paspalum notatum var. saurae</name>
    <dbReference type="NCBI Taxonomy" id="547442"/>
    <lineage>
        <taxon>Eukaryota</taxon>
        <taxon>Viridiplantae</taxon>
        <taxon>Streptophyta</taxon>
        <taxon>Embryophyta</taxon>
        <taxon>Tracheophyta</taxon>
        <taxon>Spermatophyta</taxon>
        <taxon>Magnoliopsida</taxon>
        <taxon>Liliopsida</taxon>
        <taxon>Poales</taxon>
        <taxon>Poaceae</taxon>
        <taxon>PACMAD clade</taxon>
        <taxon>Panicoideae</taxon>
        <taxon>Andropogonodae</taxon>
        <taxon>Paspaleae</taxon>
        <taxon>Paspalinae</taxon>
        <taxon>Paspalum</taxon>
    </lineage>
</organism>
<feature type="region of interest" description="Disordered" evidence="1">
    <location>
        <begin position="18"/>
        <end position="50"/>
    </location>
</feature>
<dbReference type="Proteomes" id="UP001341281">
    <property type="component" value="Chromosome 06"/>
</dbReference>
<dbReference type="EMBL" id="CP144750">
    <property type="protein sequence ID" value="WVZ81901.1"/>
    <property type="molecule type" value="Genomic_DNA"/>
</dbReference>
<evidence type="ECO:0000313" key="2">
    <source>
        <dbReference type="EMBL" id="WVZ81901.1"/>
    </source>
</evidence>
<sequence>MASSFASIERHLGLRLRWRPDSAHRPPHAPPPSSGTHLPRPCPHSASTERRLSTLCTRQQGCPAAFMPPRASEPCASGLQAYAASEPRVGGLHTRTAFVPRTYGLHACVASNLRTSASGGLHA</sequence>
<name>A0AAQ3TY84_PASNO</name>
<protein>
    <submittedName>
        <fullName evidence="2">Uncharacterized protein</fullName>
    </submittedName>
</protein>
<evidence type="ECO:0000256" key="1">
    <source>
        <dbReference type="SAM" id="MobiDB-lite"/>
    </source>
</evidence>
<accession>A0AAQ3TY84</accession>
<keyword evidence="3" id="KW-1185">Reference proteome</keyword>
<gene>
    <name evidence="2" type="ORF">U9M48_029227</name>
</gene>